<evidence type="ECO:0000256" key="5">
    <source>
        <dbReference type="HAMAP-Rule" id="MF_00189"/>
    </source>
</evidence>
<keyword evidence="2 5" id="KW-0812">Transmembrane</keyword>
<dbReference type="GO" id="GO:0005886">
    <property type="term" value="C:plasma membrane"/>
    <property type="evidence" value="ECO:0007669"/>
    <property type="project" value="UniProtKB-SubCell"/>
</dbReference>
<dbReference type="RefSeq" id="WP_122951046.1">
    <property type="nucleotide sequence ID" value="NZ_CP024634.1"/>
</dbReference>
<comment type="subcellular location">
    <subcellularLocation>
        <location evidence="5">Cell inner membrane</location>
        <topology evidence="5">Multi-pass membrane protein</topology>
    </subcellularLocation>
</comment>
<name>A0A3G3IK19_9GAMM</name>
<dbReference type="EMBL" id="CP024634">
    <property type="protein sequence ID" value="AYQ56058.1"/>
    <property type="molecule type" value="Genomic_DNA"/>
</dbReference>
<reference evidence="6 7" key="1">
    <citation type="submission" date="2017-11" db="EMBL/GenBank/DDBJ databases">
        <title>Genome sequence of the bacterial symbiont EPR9N from a vent mussel Bathymodiolus thermophilus.</title>
        <authorList>
            <person name="Won Y.-J."/>
        </authorList>
    </citation>
    <scope>NUCLEOTIDE SEQUENCE [LARGE SCALE GENOMIC DNA]</scope>
    <source>
        <strain evidence="6 7">EPR9N</strain>
    </source>
</reference>
<comment type="similarity">
    <text evidence="5">Belongs to the YciB family.</text>
</comment>
<keyword evidence="3 5" id="KW-1133">Transmembrane helix</keyword>
<dbReference type="PANTHER" id="PTHR36917">
    <property type="entry name" value="INTRACELLULAR SEPTATION PROTEIN A-RELATED"/>
    <property type="match status" value="1"/>
</dbReference>
<dbReference type="AlphaFoldDB" id="A0A3G3IK19"/>
<evidence type="ECO:0000256" key="4">
    <source>
        <dbReference type="ARBA" id="ARBA00023136"/>
    </source>
</evidence>
<sequence>MKLLLDFLPIALFFIAYKSMGLYAAIYAMIAASVVQVLVARWRTGKFEKMQVITLALLVVFGGVTLAVRDPAFLMWKVSVLYVVFALALIGSLWIGDKSLMQRALGKELDLPDSVWRWLTWLWGLGFVGIAIVNGYFVRLALATREELFAMTTLDKKIELTELDCVTTAAVQLCQNAQQAEESWVNFKLFGTMGLTLILIVITVIFISKYIKRPYE</sequence>
<evidence type="ECO:0000313" key="6">
    <source>
        <dbReference type="EMBL" id="AYQ56058.1"/>
    </source>
</evidence>
<evidence type="ECO:0000256" key="3">
    <source>
        <dbReference type="ARBA" id="ARBA00022989"/>
    </source>
</evidence>
<dbReference type="KEGG" id="bthg:MS2017_0312"/>
<organism evidence="6 7">
    <name type="scientific">Bathymodiolus thermophilus thioautotrophic gill symbiont</name>
    <dbReference type="NCBI Taxonomy" id="2360"/>
    <lineage>
        <taxon>Bacteria</taxon>
        <taxon>Pseudomonadati</taxon>
        <taxon>Pseudomonadota</taxon>
        <taxon>Gammaproteobacteria</taxon>
        <taxon>sulfur-oxidizing symbionts</taxon>
    </lineage>
</organism>
<keyword evidence="4 5" id="KW-0472">Membrane</keyword>
<keyword evidence="1 5" id="KW-1003">Cell membrane</keyword>
<evidence type="ECO:0000256" key="1">
    <source>
        <dbReference type="ARBA" id="ARBA00022475"/>
    </source>
</evidence>
<feature type="transmembrane region" description="Helical" evidence="5">
    <location>
        <begin position="20"/>
        <end position="40"/>
    </location>
</feature>
<dbReference type="InterPro" id="IPR006008">
    <property type="entry name" value="YciB"/>
</dbReference>
<feature type="transmembrane region" description="Helical" evidence="5">
    <location>
        <begin position="189"/>
        <end position="211"/>
    </location>
</feature>
<feature type="transmembrane region" description="Helical" evidence="5">
    <location>
        <begin position="52"/>
        <end position="68"/>
    </location>
</feature>
<evidence type="ECO:0000256" key="2">
    <source>
        <dbReference type="ARBA" id="ARBA00022692"/>
    </source>
</evidence>
<keyword evidence="5" id="KW-0997">Cell inner membrane</keyword>
<gene>
    <name evidence="5" type="primary">yciB</name>
    <name evidence="6" type="ORF">MS2017_0312</name>
</gene>
<proteinExistence type="inferred from homology"/>
<protein>
    <recommendedName>
        <fullName evidence="5">Inner membrane-spanning protein YciB</fullName>
    </recommendedName>
</protein>
<comment type="function">
    <text evidence="5">Plays a role in cell envelope biogenesis, maintenance of cell envelope integrity and membrane homeostasis.</text>
</comment>
<dbReference type="PANTHER" id="PTHR36917:SF1">
    <property type="entry name" value="INNER MEMBRANE-SPANNING PROTEIN YCIB"/>
    <property type="match status" value="1"/>
</dbReference>
<dbReference type="Proteomes" id="UP000278334">
    <property type="component" value="Chromosome"/>
</dbReference>
<dbReference type="Pfam" id="PF04279">
    <property type="entry name" value="IspA"/>
    <property type="match status" value="2"/>
</dbReference>
<accession>A0A3G3IK19</accession>
<evidence type="ECO:0000313" key="7">
    <source>
        <dbReference type="Proteomes" id="UP000278334"/>
    </source>
</evidence>
<feature type="transmembrane region" description="Helical" evidence="5">
    <location>
        <begin position="74"/>
        <end position="95"/>
    </location>
</feature>
<feature type="transmembrane region" description="Helical" evidence="5">
    <location>
        <begin position="115"/>
        <end position="138"/>
    </location>
</feature>
<dbReference type="HAMAP" id="MF_00189">
    <property type="entry name" value="YciB"/>
    <property type="match status" value="1"/>
</dbReference>